<dbReference type="RefSeq" id="WP_004821526.1">
    <property type="nucleotide sequence ID" value="NZ_KB849456.1"/>
</dbReference>
<sequence length="413" mass="46817">MNEQKKEHPAARACSTLHSYIDVIGAAISNNHGTIEFNVEHEAIIKRLNKAGLGYIETDTDAYILHSTVVKFVSHFEKKGRIRNSSQEIHACINQIDSCTETYQFAKQKILPEAKHYLSQVSELIVELSSLLHENCLYFSSMVAYHLSVISDIELKIHVTEQALKEHGKLRETITILSVDWLDQITNLSKELERLVKRRLHPVVNACNSELLNTAHQIKEQITALKKEQLTQHRNVLIDSVHRYLSENQIGMQLEVGTGPNAFNSVAAIPLTGYGNTQQYSQLNILGGLAAKAAENRHTKLTVKLAEVETIINQTDQLEIVEQSPLQTALEYFFEAALESDAGTEWGGVDCFEKLQPGVDLEFWLMSLVGYHHVNQKTHEHKITMRMEETQAPYFNGNFFIYDVVITKLRRIA</sequence>
<evidence type="ECO:0000313" key="2">
    <source>
        <dbReference type="Proteomes" id="UP000013148"/>
    </source>
</evidence>
<dbReference type="Proteomes" id="UP000013148">
    <property type="component" value="Unassembled WGS sequence"/>
</dbReference>
<reference evidence="1 2" key="1">
    <citation type="submission" date="2013-02" db="EMBL/GenBank/DDBJ databases">
        <title>The Genome Sequence of Acinetobacter guillouiae NIPH 991.</title>
        <authorList>
            <consortium name="The Broad Institute Genome Sequencing Platform"/>
            <consortium name="The Broad Institute Genome Sequencing Center for Infectious Disease"/>
            <person name="Cerqueira G."/>
            <person name="Feldgarden M."/>
            <person name="Courvalin P."/>
            <person name="Perichon B."/>
            <person name="Grillot-Courvalin C."/>
            <person name="Clermont D."/>
            <person name="Rocha E."/>
            <person name="Yoon E.-J."/>
            <person name="Nemec A."/>
            <person name="Walker B."/>
            <person name="Young S.K."/>
            <person name="Zeng Q."/>
            <person name="Gargeya S."/>
            <person name="Fitzgerald M."/>
            <person name="Haas B."/>
            <person name="Abouelleil A."/>
            <person name="Alvarado L."/>
            <person name="Arachchi H.M."/>
            <person name="Berlin A.M."/>
            <person name="Chapman S.B."/>
            <person name="Dewar J."/>
            <person name="Goldberg J."/>
            <person name="Griggs A."/>
            <person name="Gujja S."/>
            <person name="Hansen M."/>
            <person name="Howarth C."/>
            <person name="Imamovic A."/>
            <person name="Larimer J."/>
            <person name="McCowan C."/>
            <person name="Murphy C."/>
            <person name="Neiman D."/>
            <person name="Pearson M."/>
            <person name="Priest M."/>
            <person name="Roberts A."/>
            <person name="Saif S."/>
            <person name="Shea T."/>
            <person name="Sisk P."/>
            <person name="Sykes S."/>
            <person name="Wortman J."/>
            <person name="Nusbaum C."/>
            <person name="Birren B."/>
        </authorList>
    </citation>
    <scope>NUCLEOTIDE SEQUENCE [LARGE SCALE GENOMIC DNA]</scope>
    <source>
        <strain evidence="1 2">NIPH 991</strain>
    </source>
</reference>
<accession>N8Y965</accession>
<dbReference type="EMBL" id="APPJ01000012">
    <property type="protein sequence ID" value="ENV16178.1"/>
    <property type="molecule type" value="Genomic_DNA"/>
</dbReference>
<comment type="caution">
    <text evidence="1">The sequence shown here is derived from an EMBL/GenBank/DDBJ whole genome shotgun (WGS) entry which is preliminary data.</text>
</comment>
<dbReference type="eggNOG" id="ENOG5031RR0">
    <property type="taxonomic scope" value="Bacteria"/>
</dbReference>
<protein>
    <submittedName>
        <fullName evidence="1">Uncharacterized protein</fullName>
    </submittedName>
</protein>
<keyword evidence="2" id="KW-1185">Reference proteome</keyword>
<name>N8Y965_ACIGI</name>
<dbReference type="HOGENOM" id="CLU_665033_0_0_6"/>
<dbReference type="AlphaFoldDB" id="N8Y965"/>
<evidence type="ECO:0000313" key="1">
    <source>
        <dbReference type="EMBL" id="ENV16178.1"/>
    </source>
</evidence>
<proteinExistence type="predicted"/>
<dbReference type="PATRIC" id="fig|1217656.3.peg.3058"/>
<gene>
    <name evidence="1" type="ORF">F964_03113</name>
</gene>
<organism evidence="1 2">
    <name type="scientific">Acinetobacter guillouiae NIPH 991</name>
    <dbReference type="NCBI Taxonomy" id="1217656"/>
    <lineage>
        <taxon>Bacteria</taxon>
        <taxon>Pseudomonadati</taxon>
        <taxon>Pseudomonadota</taxon>
        <taxon>Gammaproteobacteria</taxon>
        <taxon>Moraxellales</taxon>
        <taxon>Moraxellaceae</taxon>
        <taxon>Acinetobacter</taxon>
    </lineage>
</organism>